<sequence length="121" mass="13753">MRTPKSVEEYFSWFPQETQDAMNQVKDAILKVMPQAEESISYAIPTYKYKGLLAHFAAYEHHIGLYPGSLAIEVFAEDIAGYKSAKGSVQFPLDKPMPLELITRIAEFRLNENLKAPKKSK</sequence>
<organism evidence="2 3">
    <name type="scientific">Mucilaginibacter psychrotolerans</name>
    <dbReference type="NCBI Taxonomy" id="1524096"/>
    <lineage>
        <taxon>Bacteria</taxon>
        <taxon>Pseudomonadati</taxon>
        <taxon>Bacteroidota</taxon>
        <taxon>Sphingobacteriia</taxon>
        <taxon>Sphingobacteriales</taxon>
        <taxon>Sphingobacteriaceae</taxon>
        <taxon>Mucilaginibacter</taxon>
    </lineage>
</organism>
<gene>
    <name evidence="2" type="ORF">E2R66_15140</name>
</gene>
<dbReference type="Pfam" id="PF08818">
    <property type="entry name" value="DUF1801"/>
    <property type="match status" value="1"/>
</dbReference>
<comment type="caution">
    <text evidence="2">The sequence shown here is derived from an EMBL/GenBank/DDBJ whole genome shotgun (WGS) entry which is preliminary data.</text>
</comment>
<dbReference type="AlphaFoldDB" id="A0A4Y8SCT3"/>
<dbReference type="SUPFAM" id="SSF159888">
    <property type="entry name" value="YdhG-like"/>
    <property type="match status" value="1"/>
</dbReference>
<accession>A0A4Y8SCT3</accession>
<dbReference type="Proteomes" id="UP000297540">
    <property type="component" value="Unassembled WGS sequence"/>
</dbReference>
<protein>
    <recommendedName>
        <fullName evidence="1">YdhG-like domain-containing protein</fullName>
    </recommendedName>
</protein>
<dbReference type="RefSeq" id="WP_133234151.1">
    <property type="nucleotide sequence ID" value="NZ_SOZE01000015.1"/>
</dbReference>
<proteinExistence type="predicted"/>
<dbReference type="Gene3D" id="3.90.1150.200">
    <property type="match status" value="1"/>
</dbReference>
<dbReference type="OrthoDB" id="115213at2"/>
<keyword evidence="3" id="KW-1185">Reference proteome</keyword>
<evidence type="ECO:0000313" key="2">
    <source>
        <dbReference type="EMBL" id="TFF36491.1"/>
    </source>
</evidence>
<feature type="domain" description="YdhG-like" evidence="1">
    <location>
        <begin position="19"/>
        <end position="109"/>
    </location>
</feature>
<evidence type="ECO:0000259" key="1">
    <source>
        <dbReference type="Pfam" id="PF08818"/>
    </source>
</evidence>
<evidence type="ECO:0000313" key="3">
    <source>
        <dbReference type="Proteomes" id="UP000297540"/>
    </source>
</evidence>
<dbReference type="InterPro" id="IPR014922">
    <property type="entry name" value="YdhG-like"/>
</dbReference>
<name>A0A4Y8SCT3_9SPHI</name>
<dbReference type="EMBL" id="SOZE01000015">
    <property type="protein sequence ID" value="TFF36491.1"/>
    <property type="molecule type" value="Genomic_DNA"/>
</dbReference>
<reference evidence="2 3" key="1">
    <citation type="journal article" date="2017" name="Int. J. Syst. Evol. Microbiol.">
        <title>Mucilaginibacterpsychrotolerans sp. nov., isolated from peatlands.</title>
        <authorList>
            <person name="Deng Y."/>
            <person name="Shen L."/>
            <person name="Xu B."/>
            <person name="Liu Y."/>
            <person name="Gu Z."/>
            <person name="Liu H."/>
            <person name="Zhou Y."/>
        </authorList>
    </citation>
    <scope>NUCLEOTIDE SEQUENCE [LARGE SCALE GENOMIC DNA]</scope>
    <source>
        <strain evidence="2 3">NH7-4</strain>
    </source>
</reference>